<gene>
    <name evidence="8" type="primary">LOC100901210</name>
</gene>
<feature type="region of interest" description="Disordered" evidence="6">
    <location>
        <begin position="535"/>
        <end position="573"/>
    </location>
</feature>
<feature type="compositionally biased region" description="Low complexity" evidence="6">
    <location>
        <begin position="21"/>
        <end position="32"/>
    </location>
</feature>
<feature type="compositionally biased region" description="Basic and acidic residues" evidence="6">
    <location>
        <begin position="43"/>
        <end position="114"/>
    </location>
</feature>
<reference evidence="8" key="1">
    <citation type="submission" date="2025-08" db="UniProtKB">
        <authorList>
            <consortium name="RefSeq"/>
        </authorList>
    </citation>
    <scope>IDENTIFICATION</scope>
</reference>
<evidence type="ECO:0000256" key="1">
    <source>
        <dbReference type="ARBA" id="ARBA00004123"/>
    </source>
</evidence>
<name>A0AAJ6QUJ7_9ACAR</name>
<evidence type="ECO:0000256" key="5">
    <source>
        <dbReference type="ARBA" id="ARBA00023242"/>
    </source>
</evidence>
<accession>A0AAJ6QUJ7</accession>
<evidence type="ECO:0000256" key="6">
    <source>
        <dbReference type="SAM" id="MobiDB-lite"/>
    </source>
</evidence>
<proteinExistence type="inferred from homology"/>
<feature type="compositionally biased region" description="Basic residues" evidence="6">
    <location>
        <begin position="1"/>
        <end position="18"/>
    </location>
</feature>
<dbReference type="Proteomes" id="UP000694867">
    <property type="component" value="Unplaced"/>
</dbReference>
<keyword evidence="7" id="KW-1185">Reference proteome</keyword>
<keyword evidence="3" id="KW-0507">mRNA processing</keyword>
<dbReference type="AlphaFoldDB" id="A0AAJ6QUJ7"/>
<evidence type="ECO:0000313" key="7">
    <source>
        <dbReference type="Proteomes" id="UP000694867"/>
    </source>
</evidence>
<feature type="compositionally biased region" description="Basic and acidic residues" evidence="6">
    <location>
        <begin position="421"/>
        <end position="439"/>
    </location>
</feature>
<evidence type="ECO:0000256" key="4">
    <source>
        <dbReference type="ARBA" id="ARBA00023187"/>
    </source>
</evidence>
<evidence type="ECO:0000256" key="2">
    <source>
        <dbReference type="ARBA" id="ARBA00006076"/>
    </source>
</evidence>
<evidence type="ECO:0000256" key="3">
    <source>
        <dbReference type="ARBA" id="ARBA00022664"/>
    </source>
</evidence>
<feature type="region of interest" description="Disordered" evidence="6">
    <location>
        <begin position="1"/>
        <end position="154"/>
    </location>
</feature>
<feature type="region of interest" description="Disordered" evidence="6">
    <location>
        <begin position="653"/>
        <end position="678"/>
    </location>
</feature>
<keyword evidence="4" id="KW-0508">mRNA splicing</keyword>
<dbReference type="InterPro" id="IPR045347">
    <property type="entry name" value="HIND"/>
</dbReference>
<feature type="region of interest" description="Disordered" evidence="6">
    <location>
        <begin position="421"/>
        <end position="449"/>
    </location>
</feature>
<protein>
    <submittedName>
        <fullName evidence="8">U4/U6.U5 tri-snRNP-associated protein 1</fullName>
    </submittedName>
</protein>
<dbReference type="PANTHER" id="PTHR14152">
    <property type="entry name" value="SQUAMOUS CELL CARCINOMA ANTIGEN RECOGNISED BY CYTOTOXIC T LYMPHOCYTES"/>
    <property type="match status" value="1"/>
</dbReference>
<dbReference type="KEGG" id="goe:100901210"/>
<dbReference type="PANTHER" id="PTHR14152:SF5">
    <property type="entry name" value="U4_U6.U5 TRI-SNRNP-ASSOCIATED PROTEIN 1"/>
    <property type="match status" value="1"/>
</dbReference>
<sequence>MGSSKKSHKERKRSKKDWRSRSQSSSSSQSDSEIYERRRKKPQKDSKEDQPDKHERTHSDEEERHKDSSKYRDEKTSHGERRDRRESGRPEREKRRSATPEFREATPPDGKEKLSMSIEETNKLRAKLGLKPLQTDDGADEKKGSGENNEIFVRTENISDKKEAEAFREKLRSLRDKQKIKEKYGKVKTLADGDEDDDAEKWIEKSRKLQQDKAKAAAREKLLMEMENELGVDDLVNKELSLKKEYTAKDLRGIEIVHKQDRIKEGDTVVLTLKDHGVLDESEDVLENVNLVDDEKAEKSVLNKKLGIDTYNPYDDVDADEFGIVHKKSVLSKYDEEIDGAKKESFKIGINKEQRKQKELEEIRVKLSKQKESLVLPEPALARDYMTGEEMAAFRKPKKKIRKIRKREILKADDLLPLGDEVTKADHGSRSQRVPKHDTEDDLIEPDQDLSNFKVEDDLPEQRYRSRLQKAKNIVKEDLIVQKVAAQIASIKDEPEDDENSSGVPFAPSMIMNSTAEFCRTLGSKSTYVAKETDETKEKSAFDEDMEVDQEPERTMDLEEEEELKNTWSEVDPSVQQKQKQAQRAPHAEVIPVHLEAFPILEAEPNVAQGVAGALKLALKKGFIEDESKNNPAAVKKLQDLSAKNYQIEEKYYDDEGRGRRGGANNHSHGPVSDFRDKSNYKPDVKLDYIDDSGRLLNQKEAFRYLSHKFHGKGSGKNKIDKRQKKIEQIKKLEQMSSSDTPLNTLKLLQEKQKQQQTPYIMLSGGAANTLSGPSGLSKK</sequence>
<dbReference type="GeneID" id="100901210"/>
<organism evidence="7 8">
    <name type="scientific">Galendromus occidentalis</name>
    <name type="common">western predatory mite</name>
    <dbReference type="NCBI Taxonomy" id="34638"/>
    <lineage>
        <taxon>Eukaryota</taxon>
        <taxon>Metazoa</taxon>
        <taxon>Ecdysozoa</taxon>
        <taxon>Arthropoda</taxon>
        <taxon>Chelicerata</taxon>
        <taxon>Arachnida</taxon>
        <taxon>Acari</taxon>
        <taxon>Parasitiformes</taxon>
        <taxon>Mesostigmata</taxon>
        <taxon>Gamasina</taxon>
        <taxon>Phytoseioidea</taxon>
        <taxon>Phytoseiidae</taxon>
        <taxon>Typhlodrominae</taxon>
        <taxon>Galendromus</taxon>
    </lineage>
</organism>
<dbReference type="RefSeq" id="XP_003744357.2">
    <property type="nucleotide sequence ID" value="XM_003744309.2"/>
</dbReference>
<comment type="similarity">
    <text evidence="2">Belongs to the SNU66/SART1 family.</text>
</comment>
<dbReference type="GO" id="GO:0000481">
    <property type="term" value="P:maturation of 5S rRNA"/>
    <property type="evidence" value="ECO:0007669"/>
    <property type="project" value="TreeGrafter"/>
</dbReference>
<dbReference type="Pfam" id="PF03343">
    <property type="entry name" value="SART-1"/>
    <property type="match status" value="1"/>
</dbReference>
<dbReference type="GO" id="GO:0045292">
    <property type="term" value="P:mRNA cis splicing, via spliceosome"/>
    <property type="evidence" value="ECO:0007669"/>
    <property type="project" value="TreeGrafter"/>
</dbReference>
<dbReference type="GO" id="GO:0046540">
    <property type="term" value="C:U4/U6 x U5 tri-snRNP complex"/>
    <property type="evidence" value="ECO:0007669"/>
    <property type="project" value="InterPro"/>
</dbReference>
<comment type="subcellular location">
    <subcellularLocation>
        <location evidence="1">Nucleus</location>
    </subcellularLocation>
</comment>
<dbReference type="InterPro" id="IPR005011">
    <property type="entry name" value="SNU66/SART1"/>
</dbReference>
<evidence type="ECO:0000313" key="8">
    <source>
        <dbReference type="RefSeq" id="XP_003744357.2"/>
    </source>
</evidence>
<dbReference type="Pfam" id="PF19252">
    <property type="entry name" value="HIND"/>
    <property type="match status" value="1"/>
</dbReference>
<keyword evidence="5" id="KW-0539">Nucleus</keyword>